<gene>
    <name evidence="6" type="ORF">SAMN05660772_00924</name>
</gene>
<feature type="domain" description="UspA" evidence="5">
    <location>
        <begin position="3"/>
        <end position="152"/>
    </location>
</feature>
<evidence type="ECO:0000313" key="6">
    <source>
        <dbReference type="EMBL" id="SMB86661.1"/>
    </source>
</evidence>
<organism evidence="6 7">
    <name type="scientific">Pasteurella testudinis DSM 23072</name>
    <dbReference type="NCBI Taxonomy" id="1122938"/>
    <lineage>
        <taxon>Bacteria</taxon>
        <taxon>Pseudomonadati</taxon>
        <taxon>Pseudomonadota</taxon>
        <taxon>Gammaproteobacteria</taxon>
        <taxon>Pasteurellales</taxon>
        <taxon>Pasteurellaceae</taxon>
        <taxon>Pasteurella</taxon>
    </lineage>
</organism>
<name>A0A1W1V0X2_9PAST</name>
<reference evidence="7" key="1">
    <citation type="submission" date="2017-04" db="EMBL/GenBank/DDBJ databases">
        <authorList>
            <person name="Varghese N."/>
            <person name="Submissions S."/>
        </authorList>
    </citation>
    <scope>NUCLEOTIDE SEQUENCE [LARGE SCALE GENOMIC DNA]</scope>
    <source>
        <strain evidence="7">DSM 23072</strain>
    </source>
</reference>
<dbReference type="EMBL" id="FWWV01000024">
    <property type="protein sequence ID" value="SMB86661.1"/>
    <property type="molecule type" value="Genomic_DNA"/>
</dbReference>
<comment type="similarity">
    <text evidence="2">Belongs to the universal stress protein A family.</text>
</comment>
<keyword evidence="3" id="KW-0963">Cytoplasm</keyword>
<proteinExistence type="inferred from homology"/>
<evidence type="ECO:0000313" key="7">
    <source>
        <dbReference type="Proteomes" id="UP000192408"/>
    </source>
</evidence>
<dbReference type="InterPro" id="IPR006015">
    <property type="entry name" value="Universal_stress_UspA"/>
</dbReference>
<dbReference type="STRING" id="1122938.SAMN05660772_00924"/>
<dbReference type="Gene3D" id="3.40.50.12370">
    <property type="match status" value="1"/>
</dbReference>
<evidence type="ECO:0000259" key="5">
    <source>
        <dbReference type="Pfam" id="PF00582"/>
    </source>
</evidence>
<evidence type="ECO:0000256" key="1">
    <source>
        <dbReference type="ARBA" id="ARBA00004496"/>
    </source>
</evidence>
<dbReference type="PRINTS" id="PR01438">
    <property type="entry name" value="UNVRSLSTRESS"/>
</dbReference>
<dbReference type="PANTHER" id="PTHR47892">
    <property type="entry name" value="UNIVERSAL STRESS PROTEIN E"/>
    <property type="match status" value="1"/>
</dbReference>
<dbReference type="CDD" id="cd23660">
    <property type="entry name" value="USP-E_repeat2"/>
    <property type="match status" value="1"/>
</dbReference>
<sequence>MRFNNILVVIDPMLETQPSLLRALHLAKQLKKADTQAKLTLFLSLYDFSFEMSAMLSAEERESMHEGIINQKKIWLEELIQETIPADSGIDVDTAVVWKSRDYEAIIEQVELKKHDLVVKVAKPAEGLDALIFTPTDWQLLRKCPCPILIVKEHEWQPEGRILVAVNVADDEDYHDILNKKLVNASLDLANVLAAGNIHLVTAYPTTPVNMAIDLPEFNPNAYTDSIRGQHLINMKALRQHYGINEDHTHVEEGLPEEVIPQVAEKIKAELVVLGTIGRTGLSAAFLGNTAEHVIGRLNCDVLAIRPDSDELEQMNSSQD</sequence>
<dbReference type="Pfam" id="PF00582">
    <property type="entry name" value="Usp"/>
    <property type="match status" value="2"/>
</dbReference>
<evidence type="ECO:0000256" key="2">
    <source>
        <dbReference type="ARBA" id="ARBA00008791"/>
    </source>
</evidence>
<dbReference type="RefSeq" id="WP_084257345.1">
    <property type="nucleotide sequence ID" value="NZ_FWWV01000024.1"/>
</dbReference>
<keyword evidence="7" id="KW-1185">Reference proteome</keyword>
<dbReference type="GO" id="GO:0005737">
    <property type="term" value="C:cytoplasm"/>
    <property type="evidence" value="ECO:0007669"/>
    <property type="project" value="UniProtKB-SubCell"/>
</dbReference>
<dbReference type="NCBIfam" id="NF008380">
    <property type="entry name" value="PRK11175.1"/>
    <property type="match status" value="1"/>
</dbReference>
<accession>A0A1W1V0X2</accession>
<dbReference type="PANTHER" id="PTHR47892:SF1">
    <property type="entry name" value="UNIVERSAL STRESS PROTEIN E"/>
    <property type="match status" value="1"/>
</dbReference>
<evidence type="ECO:0000256" key="3">
    <source>
        <dbReference type="ARBA" id="ARBA00022490"/>
    </source>
</evidence>
<protein>
    <submittedName>
        <fullName evidence="6">Universal stress protein E</fullName>
    </submittedName>
</protein>
<comment type="subcellular location">
    <subcellularLocation>
        <location evidence="1">Cytoplasm</location>
    </subcellularLocation>
</comment>
<dbReference type="AlphaFoldDB" id="A0A1W1V0X2"/>
<dbReference type="Proteomes" id="UP000192408">
    <property type="component" value="Unassembled WGS sequence"/>
</dbReference>
<comment type="function">
    <text evidence="4">Required for resistance to DNA-damaging agents.</text>
</comment>
<dbReference type="SUPFAM" id="SSF52402">
    <property type="entry name" value="Adenine nucleotide alpha hydrolases-like"/>
    <property type="match status" value="2"/>
</dbReference>
<feature type="domain" description="UspA" evidence="5">
    <location>
        <begin position="180"/>
        <end position="306"/>
    </location>
</feature>
<dbReference type="InterPro" id="IPR006016">
    <property type="entry name" value="UspA"/>
</dbReference>
<evidence type="ECO:0000256" key="4">
    <source>
        <dbReference type="ARBA" id="ARBA00037131"/>
    </source>
</evidence>